<reference evidence="1" key="1">
    <citation type="submission" date="2022-01" db="EMBL/GenBank/DDBJ databases">
        <authorList>
            <person name="King R."/>
        </authorList>
    </citation>
    <scope>NUCLEOTIDE SEQUENCE</scope>
</reference>
<dbReference type="AlphaFoldDB" id="A0A9P0HFC3"/>
<keyword evidence="2" id="KW-1185">Reference proteome</keyword>
<protein>
    <submittedName>
        <fullName evidence="1">Uncharacterized protein</fullName>
    </submittedName>
</protein>
<organism evidence="1 2">
    <name type="scientific">Nezara viridula</name>
    <name type="common">Southern green stink bug</name>
    <name type="synonym">Cimex viridulus</name>
    <dbReference type="NCBI Taxonomy" id="85310"/>
    <lineage>
        <taxon>Eukaryota</taxon>
        <taxon>Metazoa</taxon>
        <taxon>Ecdysozoa</taxon>
        <taxon>Arthropoda</taxon>
        <taxon>Hexapoda</taxon>
        <taxon>Insecta</taxon>
        <taxon>Pterygota</taxon>
        <taxon>Neoptera</taxon>
        <taxon>Paraneoptera</taxon>
        <taxon>Hemiptera</taxon>
        <taxon>Heteroptera</taxon>
        <taxon>Panheteroptera</taxon>
        <taxon>Pentatomomorpha</taxon>
        <taxon>Pentatomoidea</taxon>
        <taxon>Pentatomidae</taxon>
        <taxon>Pentatominae</taxon>
        <taxon>Nezara</taxon>
    </lineage>
</organism>
<evidence type="ECO:0000313" key="2">
    <source>
        <dbReference type="Proteomes" id="UP001152798"/>
    </source>
</evidence>
<evidence type="ECO:0000313" key="1">
    <source>
        <dbReference type="EMBL" id="CAH1400822.1"/>
    </source>
</evidence>
<gene>
    <name evidence="1" type="ORF">NEZAVI_LOCUS9983</name>
</gene>
<dbReference type="EMBL" id="OV725080">
    <property type="protein sequence ID" value="CAH1400822.1"/>
    <property type="molecule type" value="Genomic_DNA"/>
</dbReference>
<name>A0A9P0HFC3_NEZVI</name>
<accession>A0A9P0HFC3</accession>
<sequence length="31" mass="3489">MLDLESSTAFKHNINNVHGIKYHSSSQEIST</sequence>
<proteinExistence type="predicted"/>
<dbReference type="Proteomes" id="UP001152798">
    <property type="component" value="Chromosome 4"/>
</dbReference>